<dbReference type="SUPFAM" id="SSF55729">
    <property type="entry name" value="Acyl-CoA N-acyltransferases (Nat)"/>
    <property type="match status" value="1"/>
</dbReference>
<dbReference type="AlphaFoldDB" id="A0A2N3LLK3"/>
<accession>A0A2N3LLK3</accession>
<dbReference type="Pfam" id="PF00583">
    <property type="entry name" value="Acetyltransf_1"/>
    <property type="match status" value="1"/>
</dbReference>
<sequence length="159" mass="18909">MRGDKMDIKIARTNINEAQELYAIQKQAFQSDLERYSDYKTNPAAETMNSFLQRIIFSYHYTIYIHDKVAGSIDIRRISDDHFVVNQICLNPDRQNQGYGSKIMKMIEEMFPNVKNWSLKTQKDNEKNRHFYEKAGYTLTGEQKMNHLLTLVDYEKRIR</sequence>
<dbReference type="EMBL" id="PIQO01000004">
    <property type="protein sequence ID" value="PKR85511.1"/>
    <property type="molecule type" value="Genomic_DNA"/>
</dbReference>
<dbReference type="InterPro" id="IPR000182">
    <property type="entry name" value="GNAT_dom"/>
</dbReference>
<dbReference type="Gene3D" id="3.40.630.30">
    <property type="match status" value="1"/>
</dbReference>
<dbReference type="GO" id="GO:0016747">
    <property type="term" value="F:acyltransferase activity, transferring groups other than amino-acyl groups"/>
    <property type="evidence" value="ECO:0007669"/>
    <property type="project" value="InterPro"/>
</dbReference>
<evidence type="ECO:0000313" key="3">
    <source>
        <dbReference type="Proteomes" id="UP000233440"/>
    </source>
</evidence>
<protein>
    <recommendedName>
        <fullName evidence="1">N-acetyltransferase domain-containing protein</fullName>
    </recommendedName>
</protein>
<dbReference type="OrthoDB" id="9786032at2"/>
<gene>
    <name evidence="2" type="ORF">CWO92_07280</name>
</gene>
<dbReference type="PROSITE" id="PS51186">
    <property type="entry name" value="GNAT"/>
    <property type="match status" value="1"/>
</dbReference>
<proteinExistence type="predicted"/>
<reference evidence="2 3" key="1">
    <citation type="submission" date="2017-11" db="EMBL/GenBank/DDBJ databases">
        <title>Bacillus camelliae sp. nov., isolated from pu'er tea.</title>
        <authorList>
            <person name="Niu L."/>
        </authorList>
    </citation>
    <scope>NUCLEOTIDE SEQUENCE [LARGE SCALE GENOMIC DNA]</scope>
    <source>
        <strain evidence="2 3">7578-1</strain>
    </source>
</reference>
<keyword evidence="3" id="KW-1185">Reference proteome</keyword>
<organism evidence="2 3">
    <name type="scientific">Heyndrickxia camelliae</name>
    <dbReference type="NCBI Taxonomy" id="1707093"/>
    <lineage>
        <taxon>Bacteria</taxon>
        <taxon>Bacillati</taxon>
        <taxon>Bacillota</taxon>
        <taxon>Bacilli</taxon>
        <taxon>Bacillales</taxon>
        <taxon>Bacillaceae</taxon>
        <taxon>Heyndrickxia</taxon>
    </lineage>
</organism>
<evidence type="ECO:0000313" key="2">
    <source>
        <dbReference type="EMBL" id="PKR85511.1"/>
    </source>
</evidence>
<dbReference type="CDD" id="cd04301">
    <property type="entry name" value="NAT_SF"/>
    <property type="match status" value="1"/>
</dbReference>
<evidence type="ECO:0000259" key="1">
    <source>
        <dbReference type="PROSITE" id="PS51186"/>
    </source>
</evidence>
<comment type="caution">
    <text evidence="2">The sequence shown here is derived from an EMBL/GenBank/DDBJ whole genome shotgun (WGS) entry which is preliminary data.</text>
</comment>
<feature type="domain" description="N-acetyltransferase" evidence="1">
    <location>
        <begin position="6"/>
        <end position="159"/>
    </location>
</feature>
<name>A0A2N3LLK3_9BACI</name>
<dbReference type="InterPro" id="IPR016181">
    <property type="entry name" value="Acyl_CoA_acyltransferase"/>
</dbReference>
<dbReference type="Proteomes" id="UP000233440">
    <property type="component" value="Unassembled WGS sequence"/>
</dbReference>